<dbReference type="InterPro" id="IPR029058">
    <property type="entry name" value="AB_hydrolase_fold"/>
</dbReference>
<feature type="domain" description="Alpha/beta hydrolase fold-3" evidence="4">
    <location>
        <begin position="84"/>
        <end position="290"/>
    </location>
</feature>
<evidence type="ECO:0000256" key="2">
    <source>
        <dbReference type="ARBA" id="ARBA00022801"/>
    </source>
</evidence>
<dbReference type="EMBL" id="CP034345">
    <property type="protein sequence ID" value="QGX93649.1"/>
    <property type="molecule type" value="Genomic_DNA"/>
</dbReference>
<sequence>MTGRAPDLHPEAETILDRVDLPPTASLSVEGAREALRDLLVAEEPPDDDLTVRDLSIPGPGDDPETSLPIRTYTPPGGGARPVFVYLHGGGWVRGDLDTHDGLCRLLAEAADCVVVSVDYRRAPEHRFPAAVHDAYAATAWAAEYAEIVGGDPDRVAVGGDSAGGNLAAAVTLLARERDGPELAHQVLLYPVTDYAFDTSSYDENAAGYLLSRASMRWYWERYLGDDIDGANPYASPLRARDLSGLPSATVITAGYDPLRDEGAAYADRLREGGVSVTHENYPGMVHVFASFPDLDRARDARRVIADGLATAFGRD</sequence>
<dbReference type="Gene3D" id="3.40.50.1820">
    <property type="entry name" value="alpha/beta hydrolase"/>
    <property type="match status" value="1"/>
</dbReference>
<dbReference type="FunFam" id="3.40.50.1820:FF:000089">
    <property type="entry name" value="Alpha/beta hydrolase"/>
    <property type="match status" value="1"/>
</dbReference>
<dbReference type="PANTHER" id="PTHR48081">
    <property type="entry name" value="AB HYDROLASE SUPERFAMILY PROTEIN C4A8.06C"/>
    <property type="match status" value="1"/>
</dbReference>
<keyword evidence="6" id="KW-1185">Reference proteome</keyword>
<dbReference type="GeneID" id="43368275"/>
<evidence type="ECO:0000259" key="4">
    <source>
        <dbReference type="Pfam" id="PF07859"/>
    </source>
</evidence>
<dbReference type="AlphaFoldDB" id="A0A6B9FCW5"/>
<dbReference type="RefSeq" id="WP_157687890.1">
    <property type="nucleotide sequence ID" value="NZ_CP034345.1"/>
</dbReference>
<reference evidence="5 6" key="1">
    <citation type="submission" date="2018-12" db="EMBL/GenBank/DDBJ databases">
        <title>Complete genome sequence of Haloplanus rallus MBLA0036.</title>
        <authorList>
            <person name="Nam Y.-d."/>
            <person name="Kang J."/>
            <person name="Chung W.-H."/>
            <person name="Park Y.S."/>
        </authorList>
    </citation>
    <scope>NUCLEOTIDE SEQUENCE [LARGE SCALE GENOMIC DNA]</scope>
    <source>
        <strain evidence="5 6">MBLA0036</strain>
    </source>
</reference>
<gene>
    <name evidence="5" type="ORF">EI982_01995</name>
</gene>
<evidence type="ECO:0000313" key="6">
    <source>
        <dbReference type="Proteomes" id="UP000428325"/>
    </source>
</evidence>
<comment type="similarity">
    <text evidence="1">Belongs to the 'GDXG' lipolytic enzyme family.</text>
</comment>
<accession>A0A6B9FCW5</accession>
<protein>
    <submittedName>
        <fullName evidence="5">Alpha/beta hydrolase</fullName>
    </submittedName>
</protein>
<dbReference type="GO" id="GO:0016787">
    <property type="term" value="F:hydrolase activity"/>
    <property type="evidence" value="ECO:0007669"/>
    <property type="project" value="UniProtKB-KW"/>
</dbReference>
<dbReference type="SUPFAM" id="SSF53474">
    <property type="entry name" value="alpha/beta-Hydrolases"/>
    <property type="match status" value="1"/>
</dbReference>
<evidence type="ECO:0000313" key="5">
    <source>
        <dbReference type="EMBL" id="QGX93649.1"/>
    </source>
</evidence>
<name>A0A6B9FCW5_9EURY</name>
<dbReference type="OrthoDB" id="33195at2157"/>
<evidence type="ECO:0000256" key="3">
    <source>
        <dbReference type="SAM" id="MobiDB-lite"/>
    </source>
</evidence>
<proteinExistence type="inferred from homology"/>
<dbReference type="PANTHER" id="PTHR48081:SF8">
    <property type="entry name" value="ALPHA_BETA HYDROLASE FOLD-3 DOMAIN-CONTAINING PROTEIN-RELATED"/>
    <property type="match status" value="1"/>
</dbReference>
<dbReference type="InterPro" id="IPR002168">
    <property type="entry name" value="Lipase_GDXG_HIS_AS"/>
</dbReference>
<evidence type="ECO:0000256" key="1">
    <source>
        <dbReference type="ARBA" id="ARBA00010515"/>
    </source>
</evidence>
<dbReference type="PROSITE" id="PS01173">
    <property type="entry name" value="LIPASE_GDXG_HIS"/>
    <property type="match status" value="1"/>
</dbReference>
<dbReference type="Pfam" id="PF07859">
    <property type="entry name" value="Abhydrolase_3"/>
    <property type="match status" value="1"/>
</dbReference>
<dbReference type="Proteomes" id="UP000428325">
    <property type="component" value="Chromosome"/>
</dbReference>
<dbReference type="InterPro" id="IPR050300">
    <property type="entry name" value="GDXG_lipolytic_enzyme"/>
</dbReference>
<dbReference type="InterPro" id="IPR013094">
    <property type="entry name" value="AB_hydrolase_3"/>
</dbReference>
<keyword evidence="2 5" id="KW-0378">Hydrolase</keyword>
<organism evidence="5 6">
    <name type="scientific">Haloplanus rallus</name>
    <dbReference type="NCBI Taxonomy" id="1816183"/>
    <lineage>
        <taxon>Archaea</taxon>
        <taxon>Methanobacteriati</taxon>
        <taxon>Methanobacteriota</taxon>
        <taxon>Stenosarchaea group</taxon>
        <taxon>Halobacteria</taxon>
        <taxon>Halobacteriales</taxon>
        <taxon>Haloferacaceae</taxon>
        <taxon>Haloplanus</taxon>
    </lineage>
</organism>
<dbReference type="KEGG" id="hra:EI982_01995"/>
<feature type="region of interest" description="Disordered" evidence="3">
    <location>
        <begin position="42"/>
        <end position="69"/>
    </location>
</feature>